<proteinExistence type="predicted"/>
<dbReference type="RefSeq" id="WP_184504478.1">
    <property type="nucleotide sequence ID" value="NZ_JACHBT010000005.1"/>
</dbReference>
<keyword evidence="1" id="KW-0812">Transmembrane</keyword>
<keyword evidence="1" id="KW-0472">Membrane</keyword>
<dbReference type="AlphaFoldDB" id="A0A7X0JAQ7"/>
<name>A0A7X0JAQ7_9SPHN</name>
<keyword evidence="1" id="KW-1133">Transmembrane helix</keyword>
<feature type="transmembrane region" description="Helical" evidence="1">
    <location>
        <begin position="88"/>
        <end position="106"/>
    </location>
</feature>
<dbReference type="Proteomes" id="UP000522313">
    <property type="component" value="Unassembled WGS sequence"/>
</dbReference>
<reference evidence="2 3" key="1">
    <citation type="submission" date="2020-08" db="EMBL/GenBank/DDBJ databases">
        <title>The Agave Microbiome: Exploring the role of microbial communities in plant adaptations to desert environments.</title>
        <authorList>
            <person name="Partida-Martinez L.P."/>
        </authorList>
    </citation>
    <scope>NUCLEOTIDE SEQUENCE [LARGE SCALE GENOMIC DNA]</scope>
    <source>
        <strain evidence="2 3">AS3.13</strain>
    </source>
</reference>
<reference evidence="2 3" key="2">
    <citation type="submission" date="2020-08" db="EMBL/GenBank/DDBJ databases">
        <authorList>
            <person name="Partida-Martinez L."/>
            <person name="Huntemann M."/>
            <person name="Clum A."/>
            <person name="Wang J."/>
            <person name="Palaniappan K."/>
            <person name="Ritter S."/>
            <person name="Chen I.-M."/>
            <person name="Stamatis D."/>
            <person name="Reddy T."/>
            <person name="O'Malley R."/>
            <person name="Daum C."/>
            <person name="Shapiro N."/>
            <person name="Ivanova N."/>
            <person name="Kyrpides N."/>
            <person name="Woyke T."/>
        </authorList>
    </citation>
    <scope>NUCLEOTIDE SEQUENCE [LARGE SCALE GENOMIC DNA]</scope>
    <source>
        <strain evidence="2 3">AS3.13</strain>
    </source>
</reference>
<sequence>MFFISWGSKTVVINLGLTGSYFCGICEHDRDFYRLLHYRVHHVWWFFRWATRKTYRDACDICGRGNEVDAREVEERLGKSPMPFLDRFGWAFGVILLAAFVTFATLDTPPRSRPTQSVSRG</sequence>
<accession>A0A7X0JAQ7</accession>
<protein>
    <recommendedName>
        <fullName evidence="4">Zinc-ribbon 15 domain-containing protein</fullName>
    </recommendedName>
</protein>
<dbReference type="EMBL" id="JACHBT010000005">
    <property type="protein sequence ID" value="MBB6504179.1"/>
    <property type="molecule type" value="Genomic_DNA"/>
</dbReference>
<gene>
    <name evidence="2" type="ORF">F4693_001144</name>
</gene>
<evidence type="ECO:0000256" key="1">
    <source>
        <dbReference type="SAM" id="Phobius"/>
    </source>
</evidence>
<evidence type="ECO:0000313" key="2">
    <source>
        <dbReference type="EMBL" id="MBB6504179.1"/>
    </source>
</evidence>
<organism evidence="2 3">
    <name type="scientific">Sphingomonas endophytica</name>
    <dbReference type="NCBI Taxonomy" id="869719"/>
    <lineage>
        <taxon>Bacteria</taxon>
        <taxon>Pseudomonadati</taxon>
        <taxon>Pseudomonadota</taxon>
        <taxon>Alphaproteobacteria</taxon>
        <taxon>Sphingomonadales</taxon>
        <taxon>Sphingomonadaceae</taxon>
        <taxon>Sphingomonas</taxon>
    </lineage>
</organism>
<comment type="caution">
    <text evidence="2">The sequence shown here is derived from an EMBL/GenBank/DDBJ whole genome shotgun (WGS) entry which is preliminary data.</text>
</comment>
<evidence type="ECO:0008006" key="4">
    <source>
        <dbReference type="Google" id="ProtNLM"/>
    </source>
</evidence>
<evidence type="ECO:0000313" key="3">
    <source>
        <dbReference type="Proteomes" id="UP000522313"/>
    </source>
</evidence>